<accession>A0A0C4F8C0</accession>
<evidence type="ECO:0000313" key="9">
    <source>
        <dbReference type="Proteomes" id="UP000005240"/>
    </source>
</evidence>
<dbReference type="InterPro" id="IPR036969">
    <property type="entry name" value="Citrate_synthase_sf"/>
</dbReference>
<dbReference type="VEuPathDB" id="FungiDB:PTTG_09412"/>
<dbReference type="OrthoDB" id="8017587at2759"/>
<dbReference type="PANTHER" id="PTHR11739">
    <property type="entry name" value="CITRATE SYNTHASE"/>
    <property type="match status" value="1"/>
</dbReference>
<reference evidence="8" key="4">
    <citation type="submission" date="2025-05" db="UniProtKB">
        <authorList>
            <consortium name="EnsemblFungi"/>
        </authorList>
    </citation>
    <scope>IDENTIFICATION</scope>
    <source>
        <strain evidence="8">isolate 1-1 / race 1 (BBBD)</strain>
    </source>
</reference>
<comment type="subcellular location">
    <subcellularLocation>
        <location evidence="1">Mitochondrion</location>
    </subcellularLocation>
</comment>
<dbReference type="FunFam" id="1.10.230.10:FF:000001">
    <property type="entry name" value="Citrate synthase"/>
    <property type="match status" value="1"/>
</dbReference>
<dbReference type="STRING" id="630390.A0A0C4F8C0"/>
<keyword evidence="5" id="KW-0496">Mitochondrion</keyword>
<dbReference type="EnsemblFungi" id="PTTG_09412-t43_1">
    <property type="protein sequence ID" value="PTTG_09412-t43_1-p1"/>
    <property type="gene ID" value="PTTG_09412"/>
</dbReference>
<dbReference type="FunFam" id="1.10.580.10:FF:000001">
    <property type="entry name" value="Citrate synthase"/>
    <property type="match status" value="1"/>
</dbReference>
<evidence type="ECO:0000313" key="7">
    <source>
        <dbReference type="EMBL" id="OAV88522.1"/>
    </source>
</evidence>
<name>A0A0C4F8C0_PUCT1</name>
<dbReference type="GO" id="GO:0005975">
    <property type="term" value="P:carbohydrate metabolic process"/>
    <property type="evidence" value="ECO:0007669"/>
    <property type="project" value="TreeGrafter"/>
</dbReference>
<dbReference type="PANTHER" id="PTHR11739:SF15">
    <property type="entry name" value="CITRATE SYNTHASE 3, MITOCHONDRIAL"/>
    <property type="match status" value="1"/>
</dbReference>
<comment type="similarity">
    <text evidence="2 6">Belongs to the citrate synthase family.</text>
</comment>
<dbReference type="InterPro" id="IPR016142">
    <property type="entry name" value="Citrate_synth-like_lrg_a-sub"/>
</dbReference>
<evidence type="ECO:0000256" key="5">
    <source>
        <dbReference type="ARBA" id="ARBA00023128"/>
    </source>
</evidence>
<proteinExistence type="inferred from homology"/>
<dbReference type="InterPro" id="IPR002020">
    <property type="entry name" value="Citrate_synthase"/>
</dbReference>
<dbReference type="GO" id="GO:0036440">
    <property type="term" value="F:citrate synthase activity"/>
    <property type="evidence" value="ECO:0007669"/>
    <property type="project" value="EnsemblFungi"/>
</dbReference>
<gene>
    <name evidence="7" type="ORF">PTTG_09412</name>
</gene>
<dbReference type="AlphaFoldDB" id="A0A0C4F8C0"/>
<dbReference type="InterPro" id="IPR016143">
    <property type="entry name" value="Citrate_synth-like_sm_a-sub"/>
</dbReference>
<reference evidence="7" key="2">
    <citation type="submission" date="2016-05" db="EMBL/GenBank/DDBJ databases">
        <title>Comparative analysis highlights variable genome content of wheat rusts and divergence of the mating loci.</title>
        <authorList>
            <person name="Cuomo C.A."/>
            <person name="Bakkeren G."/>
            <person name="Szabo L."/>
            <person name="Khalil H."/>
            <person name="Joly D."/>
            <person name="Goldberg J."/>
            <person name="Young S."/>
            <person name="Zeng Q."/>
            <person name="Fellers J."/>
        </authorList>
    </citation>
    <scope>NUCLEOTIDE SEQUENCE [LARGE SCALE GENOMIC DNA]</scope>
    <source>
        <strain evidence="7">1-1 BBBD Race 1</strain>
    </source>
</reference>
<evidence type="ECO:0000256" key="6">
    <source>
        <dbReference type="RuleBase" id="RU000441"/>
    </source>
</evidence>
<dbReference type="PROSITE" id="PS00480">
    <property type="entry name" value="CITRATE_SYNTHASE"/>
    <property type="match status" value="1"/>
</dbReference>
<evidence type="ECO:0000256" key="1">
    <source>
        <dbReference type="ARBA" id="ARBA00004173"/>
    </source>
</evidence>
<dbReference type="OMA" id="NEAAMDM"/>
<dbReference type="Proteomes" id="UP000005240">
    <property type="component" value="Unassembled WGS sequence"/>
</dbReference>
<dbReference type="GO" id="GO:0019629">
    <property type="term" value="P:propionate catabolic process, 2-methylcitrate cycle"/>
    <property type="evidence" value="ECO:0007669"/>
    <property type="project" value="EnsemblFungi"/>
</dbReference>
<dbReference type="GO" id="GO:0006099">
    <property type="term" value="P:tricarboxylic acid cycle"/>
    <property type="evidence" value="ECO:0007669"/>
    <property type="project" value="EnsemblFungi"/>
</dbReference>
<evidence type="ECO:0000256" key="3">
    <source>
        <dbReference type="ARBA" id="ARBA00022679"/>
    </source>
</evidence>
<organism evidence="7">
    <name type="scientific">Puccinia triticina (isolate 1-1 / race 1 (BBBD))</name>
    <name type="common">Brown leaf rust fungus</name>
    <dbReference type="NCBI Taxonomy" id="630390"/>
    <lineage>
        <taxon>Eukaryota</taxon>
        <taxon>Fungi</taxon>
        <taxon>Dikarya</taxon>
        <taxon>Basidiomycota</taxon>
        <taxon>Pucciniomycotina</taxon>
        <taxon>Pucciniomycetes</taxon>
        <taxon>Pucciniales</taxon>
        <taxon>Pucciniaceae</taxon>
        <taxon>Puccinia</taxon>
    </lineage>
</organism>
<dbReference type="SUPFAM" id="SSF48256">
    <property type="entry name" value="Citrate synthase"/>
    <property type="match status" value="1"/>
</dbReference>
<dbReference type="GO" id="GO:0050440">
    <property type="term" value="F:2-methylcitrate synthase activity"/>
    <property type="evidence" value="ECO:0007669"/>
    <property type="project" value="EnsemblFungi"/>
</dbReference>
<evidence type="ECO:0000313" key="8">
    <source>
        <dbReference type="EnsemblFungi" id="PTTG_09412-t43_1-p1"/>
    </source>
</evidence>
<dbReference type="Gene3D" id="1.10.580.10">
    <property type="entry name" value="Citrate Synthase, domain 1"/>
    <property type="match status" value="1"/>
</dbReference>
<evidence type="ECO:0000256" key="4">
    <source>
        <dbReference type="ARBA" id="ARBA00022946"/>
    </source>
</evidence>
<keyword evidence="9" id="KW-1185">Reference proteome</keyword>
<dbReference type="NCBIfam" id="NF007128">
    <property type="entry name" value="PRK09569.1"/>
    <property type="match status" value="1"/>
</dbReference>
<dbReference type="GO" id="GO:0005759">
    <property type="term" value="C:mitochondrial matrix"/>
    <property type="evidence" value="ECO:0007669"/>
    <property type="project" value="TreeGrafter"/>
</dbReference>
<dbReference type="Pfam" id="PF00285">
    <property type="entry name" value="Citrate_synt"/>
    <property type="match status" value="1"/>
</dbReference>
<dbReference type="Gene3D" id="1.10.230.10">
    <property type="entry name" value="Cytochrome P450-Terp, domain 2"/>
    <property type="match status" value="1"/>
</dbReference>
<sequence>MASFLRRTALDCCRLPRLAGRANQARLVSTKSIHDELADIIPGRLEMAKMLKTNHGDKKLGDVQVSHVFGGMRGLKAMLWDPSVLDSEEGIRFWGRTIAECQQVLPSAKDGSEMLPESMFWYLLTGKVPSEKQIEAFQADLAERSTKVPKFIEQLIDSFPKTLHPMTQFVMATAALNHNSKFAAAYSSGVKKADYWKSTLEDSLDLAAMVYPIAARIYVTKYKGGAKNLPAINKNKDLSWNFAQQTGFGDSQGFIELVRLYNALHTDHEGGNVSAHTTHLVGSALSDPFLSYSAALAGLAGPLHGLANQEALRFVLEMKEAVGDKPSAEKVKEYIWSVLKSGRVVPGYGHAVLRKPDPRFAALREFGNRRPEVAADPVFQLVDALYQQAPGVLTEHGKTKNPFPNVDAASGCVLYHYGMTEFEYYTVLFGCSRAMGGLSQLVWDRVHNLPIERPKSLSMEAIAKIVGA</sequence>
<evidence type="ECO:0000256" key="2">
    <source>
        <dbReference type="ARBA" id="ARBA00010566"/>
    </source>
</evidence>
<keyword evidence="4" id="KW-0809">Transit peptide</keyword>
<keyword evidence="3 6" id="KW-0808">Transferase</keyword>
<reference evidence="7" key="1">
    <citation type="submission" date="2009-11" db="EMBL/GenBank/DDBJ databases">
        <authorList>
            <consortium name="The Broad Institute Genome Sequencing Platform"/>
            <person name="Ward D."/>
            <person name="Feldgarden M."/>
            <person name="Earl A."/>
            <person name="Young S.K."/>
            <person name="Zeng Q."/>
            <person name="Koehrsen M."/>
            <person name="Alvarado L."/>
            <person name="Berlin A."/>
            <person name="Bochicchio J."/>
            <person name="Borenstein D."/>
            <person name="Chapman S.B."/>
            <person name="Chen Z."/>
            <person name="Engels R."/>
            <person name="Freedman E."/>
            <person name="Gellesch M."/>
            <person name="Goldberg J."/>
            <person name="Griggs A."/>
            <person name="Gujja S."/>
            <person name="Heilman E."/>
            <person name="Heiman D."/>
            <person name="Hepburn T."/>
            <person name="Howarth C."/>
            <person name="Jen D."/>
            <person name="Larson L."/>
            <person name="Lewis B."/>
            <person name="Mehta T."/>
            <person name="Park D."/>
            <person name="Pearson M."/>
            <person name="Roberts A."/>
            <person name="Saif S."/>
            <person name="Shea T."/>
            <person name="Shenoy N."/>
            <person name="Sisk P."/>
            <person name="Stolte C."/>
            <person name="Sykes S."/>
            <person name="Thomson T."/>
            <person name="Walk T."/>
            <person name="White J."/>
            <person name="Yandava C."/>
            <person name="Izard J."/>
            <person name="Baranova O.V."/>
            <person name="Blanton J.M."/>
            <person name="Tanner A.C."/>
            <person name="Dewhirst F.E."/>
            <person name="Haas B."/>
            <person name="Nusbaum C."/>
            <person name="Birren B."/>
        </authorList>
    </citation>
    <scope>NUCLEOTIDE SEQUENCE [LARGE SCALE GENOMIC DNA]</scope>
    <source>
        <strain evidence="7">1-1 BBBD Race 1</strain>
    </source>
</reference>
<dbReference type="PRINTS" id="PR00143">
    <property type="entry name" value="CITRTSNTHASE"/>
</dbReference>
<reference evidence="8 9" key="3">
    <citation type="journal article" date="2017" name="G3 (Bethesda)">
        <title>Comparative analysis highlights variable genome content of wheat rusts and divergence of the mating loci.</title>
        <authorList>
            <person name="Cuomo C.A."/>
            <person name="Bakkeren G."/>
            <person name="Khalil H.B."/>
            <person name="Panwar V."/>
            <person name="Joly D."/>
            <person name="Linning R."/>
            <person name="Sakthikumar S."/>
            <person name="Song X."/>
            <person name="Adiconis X."/>
            <person name="Fan L."/>
            <person name="Goldberg J.M."/>
            <person name="Levin J.Z."/>
            <person name="Young S."/>
            <person name="Zeng Q."/>
            <person name="Anikster Y."/>
            <person name="Bruce M."/>
            <person name="Wang M."/>
            <person name="Yin C."/>
            <person name="McCallum B."/>
            <person name="Szabo L.J."/>
            <person name="Hulbert S."/>
            <person name="Chen X."/>
            <person name="Fellers J.P."/>
        </authorList>
    </citation>
    <scope>NUCLEOTIDE SEQUENCE</scope>
    <source>
        <strain evidence="8">isolate 1-1 / race 1 (BBBD)</strain>
        <strain evidence="9">Isolate 1-1 / race 1 (BBBD)</strain>
    </source>
</reference>
<dbReference type="InterPro" id="IPR019810">
    <property type="entry name" value="Citrate_synthase_AS"/>
</dbReference>
<protein>
    <recommendedName>
        <fullName evidence="6">Citrate synthase</fullName>
    </recommendedName>
</protein>
<dbReference type="EMBL" id="ADAS02000171">
    <property type="protein sequence ID" value="OAV88522.1"/>
    <property type="molecule type" value="Genomic_DNA"/>
</dbReference>